<dbReference type="EMBL" id="BMQC01000004">
    <property type="protein sequence ID" value="GGK24780.1"/>
    <property type="molecule type" value="Genomic_DNA"/>
</dbReference>
<feature type="signal peptide" evidence="2">
    <location>
        <begin position="1"/>
        <end position="20"/>
    </location>
</feature>
<reference evidence="3" key="1">
    <citation type="journal article" date="2014" name="Int. J. Syst. Evol. Microbiol.">
        <title>Complete genome sequence of Corynebacterium casei LMG S-19264T (=DSM 44701T), isolated from a smear-ripened cheese.</title>
        <authorList>
            <consortium name="US DOE Joint Genome Institute (JGI-PGF)"/>
            <person name="Walter F."/>
            <person name="Albersmeier A."/>
            <person name="Kalinowski J."/>
            <person name="Ruckert C."/>
        </authorList>
    </citation>
    <scope>NUCLEOTIDE SEQUENCE</scope>
    <source>
        <strain evidence="3">JCM 3091</strain>
    </source>
</reference>
<comment type="caution">
    <text evidence="3">The sequence shown here is derived from an EMBL/GenBank/DDBJ whole genome shotgun (WGS) entry which is preliminary data.</text>
</comment>
<proteinExistence type="predicted"/>
<dbReference type="Pfam" id="PF14273">
    <property type="entry name" value="DUF4360"/>
    <property type="match status" value="1"/>
</dbReference>
<protein>
    <recommendedName>
        <fullName evidence="5">DUF4360 domain-containing protein</fullName>
    </recommendedName>
</protein>
<organism evidence="3 4">
    <name type="scientific">Pilimelia terevasa</name>
    <dbReference type="NCBI Taxonomy" id="53372"/>
    <lineage>
        <taxon>Bacteria</taxon>
        <taxon>Bacillati</taxon>
        <taxon>Actinomycetota</taxon>
        <taxon>Actinomycetes</taxon>
        <taxon>Micromonosporales</taxon>
        <taxon>Micromonosporaceae</taxon>
        <taxon>Pilimelia</taxon>
    </lineage>
</organism>
<sequence length="209" mass="21308">MHPIRTLVAAALLGAGLAAAAPAAAAAPRPVPTDPPADLTITSLGISGQCGAAPKATLTPDRRAIFFEYPSFEVKQSGAGVTKKLCHLEVHLSYNKNLFRFSPARQATQAQMTLASGNQGRLQVDYGVVGGARTSKVEQRTGPFGEAVGSTSSGSQSGSGCGQLGVPLIESQLQGAVPPGGSGSANVSMVNTQVGGFKQRLDLSWAFCG</sequence>
<feature type="chain" id="PRO_5038820802" description="DUF4360 domain-containing protein" evidence="2">
    <location>
        <begin position="21"/>
        <end position="209"/>
    </location>
</feature>
<evidence type="ECO:0000256" key="1">
    <source>
        <dbReference type="SAM" id="MobiDB-lite"/>
    </source>
</evidence>
<keyword evidence="4" id="KW-1185">Reference proteome</keyword>
<reference evidence="3" key="2">
    <citation type="submission" date="2020-09" db="EMBL/GenBank/DDBJ databases">
        <authorList>
            <person name="Sun Q."/>
            <person name="Ohkuma M."/>
        </authorList>
    </citation>
    <scope>NUCLEOTIDE SEQUENCE</scope>
    <source>
        <strain evidence="3">JCM 3091</strain>
    </source>
</reference>
<dbReference type="AlphaFoldDB" id="A0A8J3FIC8"/>
<evidence type="ECO:0000313" key="3">
    <source>
        <dbReference type="EMBL" id="GGK24780.1"/>
    </source>
</evidence>
<dbReference type="RefSeq" id="WP_189113628.1">
    <property type="nucleotide sequence ID" value="NZ_BMQC01000004.1"/>
</dbReference>
<dbReference type="InterPro" id="IPR025649">
    <property type="entry name" value="DUF4360"/>
</dbReference>
<evidence type="ECO:0000256" key="2">
    <source>
        <dbReference type="SAM" id="SignalP"/>
    </source>
</evidence>
<feature type="region of interest" description="Disordered" evidence="1">
    <location>
        <begin position="140"/>
        <end position="160"/>
    </location>
</feature>
<gene>
    <name evidence="3" type="ORF">GCM10010124_16640</name>
</gene>
<name>A0A8J3FIC8_9ACTN</name>
<keyword evidence="2" id="KW-0732">Signal</keyword>
<evidence type="ECO:0008006" key="5">
    <source>
        <dbReference type="Google" id="ProtNLM"/>
    </source>
</evidence>
<accession>A0A8J3FIC8</accession>
<dbReference type="Proteomes" id="UP000662200">
    <property type="component" value="Unassembled WGS sequence"/>
</dbReference>
<evidence type="ECO:0000313" key="4">
    <source>
        <dbReference type="Proteomes" id="UP000662200"/>
    </source>
</evidence>